<reference evidence="2 3" key="1">
    <citation type="submission" date="2020-04" db="EMBL/GenBank/DDBJ databases">
        <title>Molecular characterization of pseudomonads from Agaricus bisporus reveal novel blotch 2 pathogens in Western Europe.</title>
        <authorList>
            <person name="Taparia T."/>
            <person name="Krijger M."/>
            <person name="Haynes E."/>
            <person name="Elpinstone J.G."/>
            <person name="Noble R."/>
            <person name="Van Der Wolf J."/>
        </authorList>
    </citation>
    <scope>NUCLEOTIDE SEQUENCE [LARGE SCALE GENOMIC DNA]</scope>
    <source>
        <strain evidence="2 3">IPO3782</strain>
    </source>
</reference>
<dbReference type="PANTHER" id="PTHR33164">
    <property type="entry name" value="TRANSCRIPTIONAL REGULATOR, MARR FAMILY"/>
    <property type="match status" value="1"/>
</dbReference>
<name>A0A7Y8EE04_9PSED</name>
<dbReference type="InterPro" id="IPR036388">
    <property type="entry name" value="WH-like_DNA-bd_sf"/>
</dbReference>
<evidence type="ECO:0000313" key="2">
    <source>
        <dbReference type="EMBL" id="NWE12807.1"/>
    </source>
</evidence>
<proteinExistence type="predicted"/>
<dbReference type="PROSITE" id="PS50995">
    <property type="entry name" value="HTH_MARR_2"/>
    <property type="match status" value="1"/>
</dbReference>
<evidence type="ECO:0000313" key="3">
    <source>
        <dbReference type="Proteomes" id="UP000531950"/>
    </source>
</evidence>
<evidence type="ECO:0000259" key="1">
    <source>
        <dbReference type="PROSITE" id="PS50995"/>
    </source>
</evidence>
<protein>
    <submittedName>
        <fullName evidence="2">Winged helix-turn-helix transcriptional regulator</fullName>
    </submittedName>
</protein>
<dbReference type="SMART" id="SM00347">
    <property type="entry name" value="HTH_MARR"/>
    <property type="match status" value="1"/>
</dbReference>
<dbReference type="AlphaFoldDB" id="A0A7Y8EE04"/>
<accession>A0A7Y8EE04</accession>
<comment type="caution">
    <text evidence="2">The sequence shown here is derived from an EMBL/GenBank/DDBJ whole genome shotgun (WGS) entry which is preliminary data.</text>
</comment>
<gene>
    <name evidence="2" type="ORF">HX822_07655</name>
</gene>
<organism evidence="2 3">
    <name type="scientific">Pseudomonas yamanorum</name>
    <dbReference type="NCBI Taxonomy" id="515393"/>
    <lineage>
        <taxon>Bacteria</taxon>
        <taxon>Pseudomonadati</taxon>
        <taxon>Pseudomonadota</taxon>
        <taxon>Gammaproteobacteria</taxon>
        <taxon>Pseudomonadales</taxon>
        <taxon>Pseudomonadaceae</taxon>
        <taxon>Pseudomonas</taxon>
    </lineage>
</organism>
<dbReference type="EMBL" id="JACARG010000014">
    <property type="protein sequence ID" value="NWE12807.1"/>
    <property type="molecule type" value="Genomic_DNA"/>
</dbReference>
<dbReference type="Proteomes" id="UP000531950">
    <property type="component" value="Unassembled WGS sequence"/>
</dbReference>
<dbReference type="InterPro" id="IPR036390">
    <property type="entry name" value="WH_DNA-bd_sf"/>
</dbReference>
<dbReference type="RefSeq" id="WP_177076806.1">
    <property type="nucleotide sequence ID" value="NZ_JACARG010000014.1"/>
</dbReference>
<feature type="domain" description="HTH marR-type" evidence="1">
    <location>
        <begin position="22"/>
        <end position="160"/>
    </location>
</feature>
<dbReference type="PANTHER" id="PTHR33164:SF105">
    <property type="entry name" value="TRANSCRIPTIONAL REPRESSOR PROTEIN-RELATED"/>
    <property type="match status" value="1"/>
</dbReference>
<dbReference type="SUPFAM" id="SSF46785">
    <property type="entry name" value="Winged helix' DNA-binding domain"/>
    <property type="match status" value="1"/>
</dbReference>
<dbReference type="GO" id="GO:0006950">
    <property type="term" value="P:response to stress"/>
    <property type="evidence" value="ECO:0007669"/>
    <property type="project" value="TreeGrafter"/>
</dbReference>
<dbReference type="InterPro" id="IPR039422">
    <property type="entry name" value="MarR/SlyA-like"/>
</dbReference>
<dbReference type="GO" id="GO:0003700">
    <property type="term" value="F:DNA-binding transcription factor activity"/>
    <property type="evidence" value="ECO:0007669"/>
    <property type="project" value="InterPro"/>
</dbReference>
<dbReference type="InterPro" id="IPR000835">
    <property type="entry name" value="HTH_MarR-typ"/>
</dbReference>
<sequence length="174" mass="18777">MPTEKITTDKARAELLDLLGDVACTNNALRRAARRLGQLYDEALAPIGLKATQVGLLGEITRLSAVDEQGGPTLQELAGRLAILMSALTHAMKPLVRDGIVELRPDALDKRTKRCVLTPKGEALFSEALVYWASANNRVEDVLGHDSAAQLRGMADHVASEAFLADYNSRSVQA</sequence>
<dbReference type="Gene3D" id="1.10.10.10">
    <property type="entry name" value="Winged helix-like DNA-binding domain superfamily/Winged helix DNA-binding domain"/>
    <property type="match status" value="1"/>
</dbReference>